<gene>
    <name evidence="1" type="ORF">HNR21_004768</name>
</gene>
<organism evidence="1 2">
    <name type="scientific">Thermomonospora cellulosilytica</name>
    <dbReference type="NCBI Taxonomy" id="1411118"/>
    <lineage>
        <taxon>Bacteria</taxon>
        <taxon>Bacillati</taxon>
        <taxon>Actinomycetota</taxon>
        <taxon>Actinomycetes</taxon>
        <taxon>Streptosporangiales</taxon>
        <taxon>Thermomonosporaceae</taxon>
        <taxon>Thermomonospora</taxon>
    </lineage>
</organism>
<dbReference type="RefSeq" id="WP_182706944.1">
    <property type="nucleotide sequence ID" value="NZ_JACJII010000001.1"/>
</dbReference>
<comment type="caution">
    <text evidence="1">The sequence shown here is derived from an EMBL/GenBank/DDBJ whole genome shotgun (WGS) entry which is preliminary data.</text>
</comment>
<proteinExistence type="predicted"/>
<evidence type="ECO:0000313" key="1">
    <source>
        <dbReference type="EMBL" id="MBA9005886.1"/>
    </source>
</evidence>
<dbReference type="AlphaFoldDB" id="A0A7W3N1M5"/>
<dbReference type="EMBL" id="JACJII010000001">
    <property type="protein sequence ID" value="MBA9005886.1"/>
    <property type="molecule type" value="Genomic_DNA"/>
</dbReference>
<protein>
    <submittedName>
        <fullName evidence="1">Uncharacterized protein</fullName>
    </submittedName>
</protein>
<accession>A0A7W3N1M5</accession>
<evidence type="ECO:0000313" key="2">
    <source>
        <dbReference type="Proteomes" id="UP000539313"/>
    </source>
</evidence>
<keyword evidence="2" id="KW-1185">Reference proteome</keyword>
<reference evidence="1 2" key="1">
    <citation type="submission" date="2020-08" db="EMBL/GenBank/DDBJ databases">
        <title>Sequencing the genomes of 1000 actinobacteria strains.</title>
        <authorList>
            <person name="Klenk H.-P."/>
        </authorList>
    </citation>
    <scope>NUCLEOTIDE SEQUENCE [LARGE SCALE GENOMIC DNA]</scope>
    <source>
        <strain evidence="1 2">DSM 45823</strain>
    </source>
</reference>
<name>A0A7W3N1M5_9ACTN</name>
<sequence length="92" mass="10104">MHTTDRTYTAREIAGQLLVALRMMRNAADQRLSRNGTAIDGTRPFEEVADAYRTALASIPGMDVNAVWDAYARTARLGEDLDVVLAELAPQP</sequence>
<dbReference type="Proteomes" id="UP000539313">
    <property type="component" value="Unassembled WGS sequence"/>
</dbReference>